<keyword evidence="12" id="KW-0902">Two-component regulatory system</keyword>
<evidence type="ECO:0000313" key="21">
    <source>
        <dbReference type="Proteomes" id="UP000198862"/>
    </source>
</evidence>
<evidence type="ECO:0000256" key="15">
    <source>
        <dbReference type="PROSITE-ProRule" id="PRU00169"/>
    </source>
</evidence>
<evidence type="ECO:0000259" key="18">
    <source>
        <dbReference type="PROSITE" id="PS50110"/>
    </source>
</evidence>
<dbReference type="CDD" id="cd17546">
    <property type="entry name" value="REC_hyHK_CKI1_RcsC-like"/>
    <property type="match status" value="1"/>
</dbReference>
<evidence type="ECO:0000256" key="5">
    <source>
        <dbReference type="ARBA" id="ARBA00022553"/>
    </source>
</evidence>
<dbReference type="InterPro" id="IPR007892">
    <property type="entry name" value="CHASE4"/>
</dbReference>
<comment type="subcellular location">
    <subcellularLocation>
        <location evidence="2">Cell membrane</location>
        <topology evidence="2">Multi-pass membrane protein</topology>
    </subcellularLocation>
</comment>
<dbReference type="Gene3D" id="3.40.50.2300">
    <property type="match status" value="2"/>
</dbReference>
<evidence type="ECO:0000259" key="19">
    <source>
        <dbReference type="PROSITE" id="PS50894"/>
    </source>
</evidence>
<reference evidence="20 21" key="1">
    <citation type="submission" date="2016-10" db="EMBL/GenBank/DDBJ databases">
        <authorList>
            <person name="de Groot N.N."/>
        </authorList>
    </citation>
    <scope>NUCLEOTIDE SEQUENCE [LARGE SCALE GENOMIC DNA]</scope>
    <source>
        <strain evidence="20 21">DSM 6059</strain>
    </source>
</reference>
<evidence type="ECO:0000259" key="17">
    <source>
        <dbReference type="PROSITE" id="PS50109"/>
    </source>
</evidence>
<evidence type="ECO:0000313" key="20">
    <source>
        <dbReference type="EMBL" id="SFC32386.1"/>
    </source>
</evidence>
<feature type="domain" description="Histidine kinase" evidence="17">
    <location>
        <begin position="343"/>
        <end position="564"/>
    </location>
</feature>
<feature type="modified residue" description="Phosphohistidine" evidence="14">
    <location>
        <position position="920"/>
    </location>
</feature>
<evidence type="ECO:0000256" key="14">
    <source>
        <dbReference type="PROSITE-ProRule" id="PRU00110"/>
    </source>
</evidence>
<evidence type="ECO:0000256" key="9">
    <source>
        <dbReference type="ARBA" id="ARBA00022777"/>
    </source>
</evidence>
<dbReference type="SMART" id="SM00448">
    <property type="entry name" value="REC"/>
    <property type="match status" value="1"/>
</dbReference>
<sequence>MLFNKLGWLTLICWLLLIISILLLLPYGIQKWIVLPSFLKLEQEFAQKDLIRVIDAIKREVHHLEAITTTFASWDETYEFITTSNDRYIKTSFSVGSFISADIHMYHIYNNEGVLLKGEIYDTEYKKKIKVEQFSAPKLENNNIYLLKHKNFSLLGIINTQAGLMAINARPILTSQGEGPVMGTVVMGRFLTKKFFNSLSKQTKVEFSVIPLNRSTLALQNFNDALYILNDKTAIKAINTDFIEMYGIIDDIYNEPVLLTHLRIPRDIMVHGKHAAKLTSISIISSLFVISASLFLFFIKYSMDIRQNNKLIKIKVAQRTEELVQAKDEAIKANRAKGDFLANMSHELRTPMNAILGMAELCQQTELTMKQQKFVGNIHYSAKSLLHLFNSILDFSKIDAGKVELEFVDFTLDDILCPLEVLTNEQVRAKDIPLIFDIKLNLSYMIIGDKLRLRQIMLNFIQNSLKFTESGSIYLKVRLVDEVDDWVWFEFLIQDTGIGMDPETIAHIFDEFSQADTSTTRKYGGTGLGLSICKQLIELMGGEVSLDSELGKGTQVKIRMPFQLSSQENVGFFEALVGHKILIYSEDQAYAHALLNTLSRYGSRVTLVDSAEKALSFASTHDTCLIDDALPEFDIINFLTSLNLQAKLLDTILLTNNTEPKEVYTIFNLSLLTKAVYLNNFIQASKLLSTEIKSFKLSHDKLDKLFHSLHDKNILLVEDNDINQQVIIELLAGIGIATICAENGEVALSLLENSQFDAILMDIQMPVMDGIETTKVIRSNMLWQDIPIIALTASAMVGDKEKSLAIGMNDYLTKPIFPEQLYDCLERWCSHSKVNTSTKEPVNPINDKVINEGHENNDNEIQIQKDDVLDITAGLKVCAGKRHLLESMWKRFVEKHSDSGKKLQAYLSSHEYEKALALLHNLKGVSGNIGALQLYTEVTQLHTLLAQDETQLNEHDIKKVIIGLSKVCDCINKQINI</sequence>
<evidence type="ECO:0000256" key="8">
    <source>
        <dbReference type="ARBA" id="ARBA00022741"/>
    </source>
</evidence>
<dbReference type="Pfam" id="PF00512">
    <property type="entry name" value="HisKA"/>
    <property type="match status" value="1"/>
</dbReference>
<dbReference type="Gene3D" id="1.20.120.160">
    <property type="entry name" value="HPT domain"/>
    <property type="match status" value="1"/>
</dbReference>
<dbReference type="EMBL" id="FOLO01000007">
    <property type="protein sequence ID" value="SFC32386.1"/>
    <property type="molecule type" value="Genomic_DNA"/>
</dbReference>
<feature type="modified residue" description="4-aspartylphosphate" evidence="15">
    <location>
        <position position="627"/>
    </location>
</feature>
<dbReference type="InterPro" id="IPR003661">
    <property type="entry name" value="HisK_dim/P_dom"/>
</dbReference>
<dbReference type="InterPro" id="IPR011006">
    <property type="entry name" value="CheY-like_superfamily"/>
</dbReference>
<keyword evidence="9 20" id="KW-0418">Kinase</keyword>
<dbReference type="CDD" id="cd16922">
    <property type="entry name" value="HATPase_EvgS-ArcB-TorS-like"/>
    <property type="match status" value="1"/>
</dbReference>
<evidence type="ECO:0000256" key="16">
    <source>
        <dbReference type="SAM" id="Phobius"/>
    </source>
</evidence>
<feature type="modified residue" description="4-aspartylphosphate" evidence="15">
    <location>
        <position position="762"/>
    </location>
</feature>
<keyword evidence="13 16" id="KW-0472">Membrane</keyword>
<dbReference type="InterPro" id="IPR036097">
    <property type="entry name" value="HisK_dim/P_sf"/>
</dbReference>
<dbReference type="PANTHER" id="PTHR45339">
    <property type="entry name" value="HYBRID SIGNAL TRANSDUCTION HISTIDINE KINASE J"/>
    <property type="match status" value="1"/>
</dbReference>
<evidence type="ECO:0000256" key="13">
    <source>
        <dbReference type="ARBA" id="ARBA00023136"/>
    </source>
</evidence>
<dbReference type="SUPFAM" id="SSF52172">
    <property type="entry name" value="CheY-like"/>
    <property type="match status" value="2"/>
</dbReference>
<dbReference type="InterPro" id="IPR001789">
    <property type="entry name" value="Sig_transdc_resp-reg_receiver"/>
</dbReference>
<dbReference type="PANTHER" id="PTHR45339:SF1">
    <property type="entry name" value="HYBRID SIGNAL TRANSDUCTION HISTIDINE KINASE J"/>
    <property type="match status" value="1"/>
</dbReference>
<evidence type="ECO:0000256" key="4">
    <source>
        <dbReference type="ARBA" id="ARBA00022475"/>
    </source>
</evidence>
<feature type="transmembrane region" description="Helical" evidence="16">
    <location>
        <begin position="6"/>
        <end position="29"/>
    </location>
</feature>
<keyword evidence="7 16" id="KW-0812">Transmembrane</keyword>
<keyword evidence="8" id="KW-0547">Nucleotide-binding</keyword>
<evidence type="ECO:0000256" key="1">
    <source>
        <dbReference type="ARBA" id="ARBA00000085"/>
    </source>
</evidence>
<evidence type="ECO:0000256" key="11">
    <source>
        <dbReference type="ARBA" id="ARBA00022989"/>
    </source>
</evidence>
<keyword evidence="6" id="KW-0808">Transferase</keyword>
<evidence type="ECO:0000256" key="7">
    <source>
        <dbReference type="ARBA" id="ARBA00022692"/>
    </source>
</evidence>
<dbReference type="SUPFAM" id="SSF47226">
    <property type="entry name" value="Histidine-containing phosphotransfer domain, HPT domain"/>
    <property type="match status" value="1"/>
</dbReference>
<accession>A0A1I1I885</accession>
<dbReference type="CDD" id="cd00082">
    <property type="entry name" value="HisKA"/>
    <property type="match status" value="1"/>
</dbReference>
<gene>
    <name evidence="20" type="ORF">SAMN02745724_01425</name>
</gene>
<dbReference type="Pfam" id="PF00072">
    <property type="entry name" value="Response_reg"/>
    <property type="match status" value="1"/>
</dbReference>
<dbReference type="InterPro" id="IPR003594">
    <property type="entry name" value="HATPase_dom"/>
</dbReference>
<dbReference type="GO" id="GO:0005886">
    <property type="term" value="C:plasma membrane"/>
    <property type="evidence" value="ECO:0007669"/>
    <property type="project" value="UniProtKB-SubCell"/>
</dbReference>
<dbReference type="GO" id="GO:0005524">
    <property type="term" value="F:ATP binding"/>
    <property type="evidence" value="ECO:0007669"/>
    <property type="project" value="UniProtKB-KW"/>
</dbReference>
<dbReference type="SUPFAM" id="SSF55874">
    <property type="entry name" value="ATPase domain of HSP90 chaperone/DNA topoisomerase II/histidine kinase"/>
    <property type="match status" value="1"/>
</dbReference>
<dbReference type="GO" id="GO:0000155">
    <property type="term" value="F:phosphorelay sensor kinase activity"/>
    <property type="evidence" value="ECO:0007669"/>
    <property type="project" value="InterPro"/>
</dbReference>
<name>A0A1I1I885_9GAMM</name>
<dbReference type="PROSITE" id="PS50109">
    <property type="entry name" value="HIS_KIN"/>
    <property type="match status" value="1"/>
</dbReference>
<dbReference type="FunFam" id="3.30.565.10:FF:000010">
    <property type="entry name" value="Sensor histidine kinase RcsC"/>
    <property type="match status" value="1"/>
</dbReference>
<dbReference type="EC" id="2.7.13.3" evidence="3"/>
<dbReference type="Proteomes" id="UP000198862">
    <property type="component" value="Unassembled WGS sequence"/>
</dbReference>
<dbReference type="InterPro" id="IPR008207">
    <property type="entry name" value="Sig_transdc_His_kin_Hpt_dom"/>
</dbReference>
<comment type="catalytic activity">
    <reaction evidence="1">
        <text>ATP + protein L-histidine = ADP + protein N-phospho-L-histidine.</text>
        <dbReference type="EC" id="2.7.13.3"/>
    </reaction>
</comment>
<dbReference type="OrthoDB" id="9810730at2"/>
<dbReference type="SMART" id="SM00387">
    <property type="entry name" value="HATPase_c"/>
    <property type="match status" value="1"/>
</dbReference>
<organism evidence="20 21">
    <name type="scientific">Pseudoalteromonas denitrificans DSM 6059</name>
    <dbReference type="NCBI Taxonomy" id="1123010"/>
    <lineage>
        <taxon>Bacteria</taxon>
        <taxon>Pseudomonadati</taxon>
        <taxon>Pseudomonadota</taxon>
        <taxon>Gammaproteobacteria</taxon>
        <taxon>Alteromonadales</taxon>
        <taxon>Pseudoalteromonadaceae</taxon>
        <taxon>Pseudoalteromonas</taxon>
    </lineage>
</organism>
<dbReference type="InterPro" id="IPR036641">
    <property type="entry name" value="HPT_dom_sf"/>
</dbReference>
<proteinExistence type="predicted"/>
<dbReference type="SMART" id="SM00388">
    <property type="entry name" value="HisKA"/>
    <property type="match status" value="1"/>
</dbReference>
<dbReference type="InterPro" id="IPR005467">
    <property type="entry name" value="His_kinase_dom"/>
</dbReference>
<dbReference type="Pfam" id="PF02518">
    <property type="entry name" value="HATPase_c"/>
    <property type="match status" value="1"/>
</dbReference>
<dbReference type="Pfam" id="PF05228">
    <property type="entry name" value="CHASE4"/>
    <property type="match status" value="1"/>
</dbReference>
<protein>
    <recommendedName>
        <fullName evidence="3">histidine kinase</fullName>
        <ecNumber evidence="3">2.7.13.3</ecNumber>
    </recommendedName>
</protein>
<dbReference type="InterPro" id="IPR036890">
    <property type="entry name" value="HATPase_C_sf"/>
</dbReference>
<dbReference type="Gene3D" id="3.30.565.10">
    <property type="entry name" value="Histidine kinase-like ATPase, C-terminal domain"/>
    <property type="match status" value="1"/>
</dbReference>
<dbReference type="SUPFAM" id="SSF47384">
    <property type="entry name" value="Homodimeric domain of signal transducing histidine kinase"/>
    <property type="match status" value="1"/>
</dbReference>
<dbReference type="AlphaFoldDB" id="A0A1I1I885"/>
<keyword evidence="21" id="KW-1185">Reference proteome</keyword>
<keyword evidence="10" id="KW-0067">ATP-binding</keyword>
<dbReference type="RefSeq" id="WP_091982260.1">
    <property type="nucleotide sequence ID" value="NZ_FOLO01000007.1"/>
</dbReference>
<evidence type="ECO:0000256" key="2">
    <source>
        <dbReference type="ARBA" id="ARBA00004651"/>
    </source>
</evidence>
<keyword evidence="4" id="KW-1003">Cell membrane</keyword>
<dbReference type="InterPro" id="IPR004358">
    <property type="entry name" value="Sig_transdc_His_kin-like_C"/>
</dbReference>
<feature type="domain" description="HPt" evidence="19">
    <location>
        <begin position="881"/>
        <end position="977"/>
    </location>
</feature>
<feature type="domain" description="Response regulatory" evidence="18">
    <location>
        <begin position="580"/>
        <end position="689"/>
    </location>
</feature>
<feature type="domain" description="Response regulatory" evidence="18">
    <location>
        <begin position="713"/>
        <end position="829"/>
    </location>
</feature>
<keyword evidence="5 15" id="KW-0597">Phosphoprotein</keyword>
<dbReference type="PROSITE" id="PS50894">
    <property type="entry name" value="HPT"/>
    <property type="match status" value="1"/>
</dbReference>
<dbReference type="FunFam" id="1.10.287.130:FF:000004">
    <property type="entry name" value="Ethylene receptor 1"/>
    <property type="match status" value="1"/>
</dbReference>
<dbReference type="PRINTS" id="PR00344">
    <property type="entry name" value="BCTRLSENSOR"/>
</dbReference>
<dbReference type="PROSITE" id="PS50110">
    <property type="entry name" value="RESPONSE_REGULATORY"/>
    <property type="match status" value="2"/>
</dbReference>
<dbReference type="Gene3D" id="1.10.287.130">
    <property type="match status" value="1"/>
</dbReference>
<evidence type="ECO:0000256" key="3">
    <source>
        <dbReference type="ARBA" id="ARBA00012438"/>
    </source>
</evidence>
<evidence type="ECO:0000256" key="10">
    <source>
        <dbReference type="ARBA" id="ARBA00022840"/>
    </source>
</evidence>
<evidence type="ECO:0000256" key="6">
    <source>
        <dbReference type="ARBA" id="ARBA00022679"/>
    </source>
</evidence>
<dbReference type="STRING" id="1123010.SAMN02745724_01425"/>
<evidence type="ECO:0000256" key="12">
    <source>
        <dbReference type="ARBA" id="ARBA00023012"/>
    </source>
</evidence>
<keyword evidence="11 16" id="KW-1133">Transmembrane helix</keyword>